<proteinExistence type="predicted"/>
<dbReference type="RefSeq" id="WP_208154300.1">
    <property type="nucleotide sequence ID" value="NZ_JAGEVF010000006.1"/>
</dbReference>
<keyword evidence="1" id="KW-1133">Transmembrane helix</keyword>
<evidence type="ECO:0000256" key="1">
    <source>
        <dbReference type="SAM" id="Phobius"/>
    </source>
</evidence>
<keyword evidence="1" id="KW-0812">Transmembrane</keyword>
<feature type="transmembrane region" description="Helical" evidence="1">
    <location>
        <begin position="7"/>
        <end position="29"/>
    </location>
</feature>
<reference evidence="2 3" key="1">
    <citation type="submission" date="2021-03" db="EMBL/GenBank/DDBJ databases">
        <title>Winogradskyella sp. nov., isolated from costal sediment.</title>
        <authorList>
            <person name="Gao C."/>
        </authorList>
    </citation>
    <scope>NUCLEOTIDE SEQUENCE [LARGE SCALE GENOMIC DNA]</scope>
    <source>
        <strain evidence="2 3">DF17</strain>
    </source>
</reference>
<accession>A0ABS3T2G4</accession>
<sequence>MTTKKPPIWYWIVGVVALIWNAMGVNAYLQQAYNTESYRAMYSKEQLEIAANLPSFVTAAFALAVFGGALASLLLLFRKKLAVMLFYVSLIAVVIQMGYLLINGYASSIPMTIMIILFAVVLAWFSKYSATKGYLN</sequence>
<gene>
    <name evidence="2" type="ORF">J4050_09275</name>
</gene>
<keyword evidence="3" id="KW-1185">Reference proteome</keyword>
<keyword evidence="1" id="KW-0472">Membrane</keyword>
<comment type="caution">
    <text evidence="2">The sequence shown here is derived from an EMBL/GenBank/DDBJ whole genome shotgun (WGS) entry which is preliminary data.</text>
</comment>
<feature type="transmembrane region" description="Helical" evidence="1">
    <location>
        <begin position="84"/>
        <end position="102"/>
    </location>
</feature>
<name>A0ABS3T2G4_9FLAO</name>
<evidence type="ECO:0008006" key="4">
    <source>
        <dbReference type="Google" id="ProtNLM"/>
    </source>
</evidence>
<feature type="transmembrane region" description="Helical" evidence="1">
    <location>
        <begin position="108"/>
        <end position="125"/>
    </location>
</feature>
<feature type="transmembrane region" description="Helical" evidence="1">
    <location>
        <begin position="49"/>
        <end position="77"/>
    </location>
</feature>
<evidence type="ECO:0000313" key="3">
    <source>
        <dbReference type="Proteomes" id="UP000676776"/>
    </source>
</evidence>
<organism evidence="2 3">
    <name type="scientific">Winogradskyella pelagia</name>
    <dbReference type="NCBI Taxonomy" id="2819984"/>
    <lineage>
        <taxon>Bacteria</taxon>
        <taxon>Pseudomonadati</taxon>
        <taxon>Bacteroidota</taxon>
        <taxon>Flavobacteriia</taxon>
        <taxon>Flavobacteriales</taxon>
        <taxon>Flavobacteriaceae</taxon>
        <taxon>Winogradskyella</taxon>
    </lineage>
</organism>
<protein>
    <recommendedName>
        <fullName evidence="4">Sugar transporter</fullName>
    </recommendedName>
</protein>
<dbReference type="Proteomes" id="UP000676776">
    <property type="component" value="Unassembled WGS sequence"/>
</dbReference>
<evidence type="ECO:0000313" key="2">
    <source>
        <dbReference type="EMBL" id="MBO3116938.1"/>
    </source>
</evidence>
<dbReference type="EMBL" id="JAGEVF010000006">
    <property type="protein sequence ID" value="MBO3116938.1"/>
    <property type="molecule type" value="Genomic_DNA"/>
</dbReference>